<accession>A0A8J3D7X4</accession>
<keyword evidence="2" id="KW-1185">Reference proteome</keyword>
<dbReference type="Proteomes" id="UP000598271">
    <property type="component" value="Unassembled WGS sequence"/>
</dbReference>
<reference evidence="1 2" key="1">
    <citation type="journal article" date="2014" name="Int. J. Syst. Evol. Microbiol.">
        <title>Complete genome sequence of Corynebacterium casei LMG S-19264T (=DSM 44701T), isolated from a smear-ripened cheese.</title>
        <authorList>
            <consortium name="US DOE Joint Genome Institute (JGI-PGF)"/>
            <person name="Walter F."/>
            <person name="Albersmeier A."/>
            <person name="Kalinowski J."/>
            <person name="Ruckert C."/>
        </authorList>
    </citation>
    <scope>NUCLEOTIDE SEQUENCE [LARGE SCALE GENOMIC DNA]</scope>
    <source>
        <strain evidence="1 2">KCTC 12866</strain>
    </source>
</reference>
<organism evidence="1 2">
    <name type="scientific">Persicitalea jodogahamensis</name>
    <dbReference type="NCBI Taxonomy" id="402147"/>
    <lineage>
        <taxon>Bacteria</taxon>
        <taxon>Pseudomonadati</taxon>
        <taxon>Bacteroidota</taxon>
        <taxon>Cytophagia</taxon>
        <taxon>Cytophagales</taxon>
        <taxon>Spirosomataceae</taxon>
        <taxon>Persicitalea</taxon>
    </lineage>
</organism>
<sequence>MKSTKQSPFKNLKTKCPQLQQILDRYGQDALHPKFLTALSEEGTDIELVPKMRFDMTCKDWYALCPDLRLFVLKMFYESL</sequence>
<comment type="caution">
    <text evidence="1">The sequence shown here is derived from an EMBL/GenBank/DDBJ whole genome shotgun (WGS) entry which is preliminary data.</text>
</comment>
<dbReference type="EMBL" id="BMXF01000007">
    <property type="protein sequence ID" value="GHB86240.1"/>
    <property type="molecule type" value="Genomic_DNA"/>
</dbReference>
<evidence type="ECO:0000313" key="1">
    <source>
        <dbReference type="EMBL" id="GHB86240.1"/>
    </source>
</evidence>
<dbReference type="RefSeq" id="WP_189568194.1">
    <property type="nucleotide sequence ID" value="NZ_BMXF01000007.1"/>
</dbReference>
<protein>
    <submittedName>
        <fullName evidence="1">Uncharacterized protein</fullName>
    </submittedName>
</protein>
<name>A0A8J3D7X4_9BACT</name>
<proteinExistence type="predicted"/>
<dbReference type="AlphaFoldDB" id="A0A8J3D7X4"/>
<gene>
    <name evidence="1" type="ORF">GCM10007390_47150</name>
</gene>
<evidence type="ECO:0000313" key="2">
    <source>
        <dbReference type="Proteomes" id="UP000598271"/>
    </source>
</evidence>